<dbReference type="EC" id="3.1.2.20" evidence="5"/>
<comment type="caution">
    <text evidence="9">The sequence shown here is derived from an EMBL/GenBank/DDBJ whole genome shotgun (WGS) entry which is preliminary data.</text>
</comment>
<dbReference type="AlphaFoldDB" id="A0A177SWY6"/>
<accession>A0A177SWY6</accession>
<organism evidence="9 10">
    <name type="scientific">Pseudomonas putida</name>
    <name type="common">Arthrobacter siderocapsulatus</name>
    <dbReference type="NCBI Taxonomy" id="303"/>
    <lineage>
        <taxon>Bacteria</taxon>
        <taxon>Pseudomonadati</taxon>
        <taxon>Pseudomonadota</taxon>
        <taxon>Gammaproteobacteria</taxon>
        <taxon>Pseudomonadales</taxon>
        <taxon>Pseudomonadaceae</taxon>
        <taxon>Pseudomonas</taxon>
    </lineage>
</organism>
<evidence type="ECO:0000256" key="2">
    <source>
        <dbReference type="ARBA" id="ARBA00035880"/>
    </source>
</evidence>
<sequence length="158" mass="16899">MNAHAPSPLTAAQLRTVVLANPFNHWLGLDVLRLDEREIELRVPGRAEFIGTQALQRVHGGIIGSLVDTGCGYAVMAATGQGVSTVNLQVDFHRAASLGELRVTGRLLHRGSRICSAEAFIHDAEGLLVASGRGTLYITRHLHPALAGTDQHLETPDA</sequence>
<comment type="catalytic activity">
    <reaction evidence="7">
        <text>a medium-chain fatty acyl-CoA + H2O = a medium-chain fatty acid + CoA + H(+)</text>
        <dbReference type="Rhea" id="RHEA:68184"/>
        <dbReference type="ChEBI" id="CHEBI:15377"/>
        <dbReference type="ChEBI" id="CHEBI:15378"/>
        <dbReference type="ChEBI" id="CHEBI:57287"/>
        <dbReference type="ChEBI" id="CHEBI:59558"/>
        <dbReference type="ChEBI" id="CHEBI:90546"/>
    </reaction>
</comment>
<dbReference type="InterPro" id="IPR029069">
    <property type="entry name" value="HotDog_dom_sf"/>
</dbReference>
<keyword evidence="1" id="KW-0378">Hydrolase</keyword>
<reference evidence="9 10" key="1">
    <citation type="submission" date="2016-03" db="EMBL/GenBank/DDBJ databases">
        <title>Draft Genome Assembly of Pseudomonas putida strain CBF10-2.</title>
        <authorList>
            <person name="Iyer R.S."/>
            <person name="Damania A."/>
        </authorList>
    </citation>
    <scope>NUCLEOTIDE SEQUENCE [LARGE SCALE GENOMIC DNA]</scope>
    <source>
        <strain evidence="9 10">CBF10-2</strain>
    </source>
</reference>
<dbReference type="InterPro" id="IPR006683">
    <property type="entry name" value="Thioestr_dom"/>
</dbReference>
<feature type="domain" description="Thioesterase" evidence="8">
    <location>
        <begin position="57"/>
        <end position="129"/>
    </location>
</feature>
<evidence type="ECO:0000313" key="9">
    <source>
        <dbReference type="EMBL" id="OAI94830.1"/>
    </source>
</evidence>
<evidence type="ECO:0000256" key="3">
    <source>
        <dbReference type="ARBA" id="ARBA00036002"/>
    </source>
</evidence>
<dbReference type="GO" id="GO:0047617">
    <property type="term" value="F:fatty acyl-CoA hydrolase activity"/>
    <property type="evidence" value="ECO:0007669"/>
    <property type="project" value="UniProtKB-EC"/>
</dbReference>
<dbReference type="EMBL" id="LUCV01000004">
    <property type="protein sequence ID" value="OAI94830.1"/>
    <property type="molecule type" value="Genomic_DNA"/>
</dbReference>
<protein>
    <recommendedName>
        <fullName evidence="6">Medium/long-chain acyl-CoA thioesterase YigI</fullName>
        <ecNumber evidence="5">3.1.2.20</ecNumber>
    </recommendedName>
</protein>
<evidence type="ECO:0000313" key="10">
    <source>
        <dbReference type="Proteomes" id="UP000077752"/>
    </source>
</evidence>
<gene>
    <name evidence="9" type="ORF">AYO28_07320</name>
</gene>
<dbReference type="SUPFAM" id="SSF54637">
    <property type="entry name" value="Thioesterase/thiol ester dehydrase-isomerase"/>
    <property type="match status" value="1"/>
</dbReference>
<evidence type="ECO:0000256" key="5">
    <source>
        <dbReference type="ARBA" id="ARBA00038894"/>
    </source>
</evidence>
<dbReference type="InterPro" id="IPR003736">
    <property type="entry name" value="PAAI_dom"/>
</dbReference>
<evidence type="ECO:0000256" key="6">
    <source>
        <dbReference type="ARBA" id="ARBA00040062"/>
    </source>
</evidence>
<dbReference type="Gene3D" id="3.10.129.10">
    <property type="entry name" value="Hotdog Thioesterase"/>
    <property type="match status" value="1"/>
</dbReference>
<dbReference type="CDD" id="cd03443">
    <property type="entry name" value="PaaI_thioesterase"/>
    <property type="match status" value="1"/>
</dbReference>
<evidence type="ECO:0000256" key="7">
    <source>
        <dbReference type="ARBA" id="ARBA00048062"/>
    </source>
</evidence>
<dbReference type="RefSeq" id="WP_064301400.1">
    <property type="nucleotide sequence ID" value="NZ_LUCV01000004.1"/>
</dbReference>
<dbReference type="NCBIfam" id="TIGR00369">
    <property type="entry name" value="unchar_dom_1"/>
    <property type="match status" value="1"/>
</dbReference>
<evidence type="ECO:0000256" key="1">
    <source>
        <dbReference type="ARBA" id="ARBA00022801"/>
    </source>
</evidence>
<comment type="catalytic activity">
    <reaction evidence="3">
        <text>a long-chain fatty acyl-CoA + H2O = a long-chain fatty acid + CoA + H(+)</text>
        <dbReference type="Rhea" id="RHEA:67680"/>
        <dbReference type="ChEBI" id="CHEBI:15377"/>
        <dbReference type="ChEBI" id="CHEBI:15378"/>
        <dbReference type="ChEBI" id="CHEBI:57287"/>
        <dbReference type="ChEBI" id="CHEBI:57560"/>
        <dbReference type="ChEBI" id="CHEBI:83139"/>
    </reaction>
</comment>
<dbReference type="Pfam" id="PF03061">
    <property type="entry name" value="4HBT"/>
    <property type="match status" value="1"/>
</dbReference>
<dbReference type="PANTHER" id="PTHR43240:SF20">
    <property type="entry name" value="MEDIUM_LONG-CHAIN ACYL-COA THIOESTERASE YIGI"/>
    <property type="match status" value="1"/>
</dbReference>
<dbReference type="Proteomes" id="UP000077752">
    <property type="component" value="Unassembled WGS sequence"/>
</dbReference>
<comment type="similarity">
    <text evidence="4">Belongs to the YigI thioesterase family.</text>
</comment>
<comment type="catalytic activity">
    <reaction evidence="2">
        <text>a fatty acyl-CoA + H2O = a fatty acid + CoA + H(+)</text>
        <dbReference type="Rhea" id="RHEA:16781"/>
        <dbReference type="ChEBI" id="CHEBI:15377"/>
        <dbReference type="ChEBI" id="CHEBI:15378"/>
        <dbReference type="ChEBI" id="CHEBI:28868"/>
        <dbReference type="ChEBI" id="CHEBI:57287"/>
        <dbReference type="ChEBI" id="CHEBI:77636"/>
        <dbReference type="EC" id="3.1.2.20"/>
    </reaction>
</comment>
<proteinExistence type="inferred from homology"/>
<evidence type="ECO:0000259" key="8">
    <source>
        <dbReference type="Pfam" id="PF03061"/>
    </source>
</evidence>
<dbReference type="PANTHER" id="PTHR43240">
    <property type="entry name" value="1,4-DIHYDROXY-2-NAPHTHOYL-COA THIOESTERASE 1"/>
    <property type="match status" value="1"/>
</dbReference>
<name>A0A177SWY6_PSEPU</name>
<evidence type="ECO:0000256" key="4">
    <source>
        <dbReference type="ARBA" id="ARBA00038381"/>
    </source>
</evidence>